<organism evidence="2 3">
    <name type="scientific">Paracoccus aurantius</name>
    <dbReference type="NCBI Taxonomy" id="3073814"/>
    <lineage>
        <taxon>Bacteria</taxon>
        <taxon>Pseudomonadati</taxon>
        <taxon>Pseudomonadota</taxon>
        <taxon>Alphaproteobacteria</taxon>
        <taxon>Rhodobacterales</taxon>
        <taxon>Paracoccaceae</taxon>
        <taxon>Paracoccus</taxon>
    </lineage>
</organism>
<feature type="domain" description="SGNH hydrolase-type esterase" evidence="1">
    <location>
        <begin position="6"/>
        <end position="187"/>
    </location>
</feature>
<keyword evidence="3" id="KW-1185">Reference proteome</keyword>
<proteinExistence type="predicted"/>
<keyword evidence="2" id="KW-0378">Hydrolase</keyword>
<evidence type="ECO:0000259" key="1">
    <source>
        <dbReference type="Pfam" id="PF13472"/>
    </source>
</evidence>
<dbReference type="CDD" id="cd01839">
    <property type="entry name" value="SGNH_arylesterase_like"/>
    <property type="match status" value="1"/>
</dbReference>
<dbReference type="Pfam" id="PF13472">
    <property type="entry name" value="Lipase_GDSL_2"/>
    <property type="match status" value="1"/>
</dbReference>
<gene>
    <name evidence="2" type="ORF">RGQ15_07705</name>
</gene>
<dbReference type="GO" id="GO:0016787">
    <property type="term" value="F:hydrolase activity"/>
    <property type="evidence" value="ECO:0007669"/>
    <property type="project" value="UniProtKB-KW"/>
</dbReference>
<dbReference type="SUPFAM" id="SSF52266">
    <property type="entry name" value="SGNH hydrolase"/>
    <property type="match status" value="1"/>
</dbReference>
<name>A0ABU2HR04_9RHOB</name>
<evidence type="ECO:0000313" key="3">
    <source>
        <dbReference type="Proteomes" id="UP001269144"/>
    </source>
</evidence>
<protein>
    <submittedName>
        <fullName evidence="2">SGNH/GDSL hydrolase family protein</fullName>
    </submittedName>
</protein>
<dbReference type="InterPro" id="IPR036514">
    <property type="entry name" value="SGNH_hydro_sf"/>
</dbReference>
<dbReference type="EMBL" id="JAVQLW010000001">
    <property type="protein sequence ID" value="MDS9467458.1"/>
    <property type="molecule type" value="Genomic_DNA"/>
</dbReference>
<evidence type="ECO:0000313" key="2">
    <source>
        <dbReference type="EMBL" id="MDS9467458.1"/>
    </source>
</evidence>
<sequence>MKQILAFGDSLTWGADPVTGLRHPHTAQWPVVLECGLTDCRVIGDGLGGRTTCRDDHGGPASRNGAFALQLALAVHMPLDLVILMLGTNDLKPLHGGQALSAQAGMRRLAEIVATFPYKPRIAVPKLLIVAPPHCGPTAAGGPVGGRIISESEQLAALYDGLAKELGCAFFDAASVARPSSVDGVHLDAENTIAIGRALIEPVSELLSS</sequence>
<dbReference type="RefSeq" id="WP_311159632.1">
    <property type="nucleotide sequence ID" value="NZ_JAVQLW010000001.1"/>
</dbReference>
<comment type="caution">
    <text evidence="2">The sequence shown here is derived from an EMBL/GenBank/DDBJ whole genome shotgun (WGS) entry which is preliminary data.</text>
</comment>
<dbReference type="Gene3D" id="3.40.50.1110">
    <property type="entry name" value="SGNH hydrolase"/>
    <property type="match status" value="1"/>
</dbReference>
<reference evidence="3" key="1">
    <citation type="submission" date="2023-07" db="EMBL/GenBank/DDBJ databases">
        <title>Paracoccus sp. MBLB3053 whole genome sequence.</title>
        <authorList>
            <person name="Hwang C.Y."/>
            <person name="Cho E.-S."/>
            <person name="Seo M.-J."/>
        </authorList>
    </citation>
    <scope>NUCLEOTIDE SEQUENCE [LARGE SCALE GENOMIC DNA]</scope>
    <source>
        <strain evidence="3">MBLB3053</strain>
    </source>
</reference>
<dbReference type="InterPro" id="IPR013830">
    <property type="entry name" value="SGNH_hydro"/>
</dbReference>
<dbReference type="Proteomes" id="UP001269144">
    <property type="component" value="Unassembled WGS sequence"/>
</dbReference>
<accession>A0ABU2HR04</accession>